<feature type="region of interest" description="Disordered" evidence="1">
    <location>
        <begin position="300"/>
        <end position="319"/>
    </location>
</feature>
<feature type="region of interest" description="Disordered" evidence="1">
    <location>
        <begin position="1186"/>
        <end position="1207"/>
    </location>
</feature>
<feature type="region of interest" description="Disordered" evidence="1">
    <location>
        <begin position="471"/>
        <end position="499"/>
    </location>
</feature>
<feature type="compositionally biased region" description="Polar residues" evidence="1">
    <location>
        <begin position="337"/>
        <end position="352"/>
    </location>
</feature>
<feature type="compositionally biased region" description="Polar residues" evidence="1">
    <location>
        <begin position="490"/>
        <end position="499"/>
    </location>
</feature>
<dbReference type="EMBL" id="AMGY01000009">
    <property type="protein sequence ID" value="EXJ78294.1"/>
    <property type="molecule type" value="Genomic_DNA"/>
</dbReference>
<dbReference type="OrthoDB" id="10265971at2759"/>
<feature type="compositionally biased region" description="Basic and acidic residues" evidence="1">
    <location>
        <begin position="752"/>
        <end position="764"/>
    </location>
</feature>
<sequence length="1331" mass="145404">MPHLLARVAGYIEYHQTHQAGFDDEPRIYPIEGTVMDDPMRDDRSEDNELVEYQSDDESDNEDPLKSLQHLTAYWKPRNGDLSILLPMYAQEITRLTGTDIFADEAEKRYRLFQGDFNLAREKLLRLEPLLETFKKQRPNESLESTGNLLVWPAQQKDAKMQFVHIVNGHPAYHRIIVNKSGQTLFRKVIGEIRLCTPSFEYEVPANLYHDGISPTTQLEASRVWDGFVFQSFGDPSNMEPIISSKPPSATNSDRHTVQDPDEERIAAWTNKVVSGADPDIAPEVPVEPAPPTRRRVLLDSDSEDDEPSDQVPQSQHVGLQATKAPSGLTMPRSASPEPSSDLVSLLSTPSRSVSKQAIENMASCGQMDEDLTTAQTAPPGLGMPLSAGREQQSDLLSLLSSPPRPTTGQVARSIWEGVPVKEAIGEASAKHDGTSVLDMFPGSLQTPLSSTGGANPQDRESFPDVFHISKPTLKDQNIETLSDEKRAKPQSNATDMQASASLVSATADLKLDKPLQSSTPAPLLSTPTTPPGPATAEATSPRPAFDPKAYGGPSPRLRRGHNVQPGYNPRFPVYSRGGRGQGNSLSRGQQLVPRGSSLQRGGNYRGSPASRGPAAGRGGLGGLTQTRQTDLVDTSAPSSNAAPRIPPGFESYVPLVPTQTPQRSQTQTPTTTPNIMDEPVRPAEPTHRAQGSESRSGTRTSGESRIRFSNEGADYQNTHVPKFNSSFLRESSLRAALEAVEARKKAQRQGSENKKAADDEKPAFHSTMLQQGKNPGRKPVKQETKAEAAARRAEALLDAHGPVPVKVPPKPQSSNASSESMSAWKKRQIRKNAPIADGHSDIVQDVARKQQCAKLIPQLEPLFETCRAFNGRVSFELSFGQVLIVPGTRISDQQYHNVNDWDALFGPKPTVSPCPSTFTKILTTNGADVDRALELKGPTADVNVKLWTTNPAEQSVSYEFSCQSRSNEDFLILVDESGKHELRKGLVTVGMINMHVPAQIWDASAIISGHLKWFEPPDTLKKSAATFVNSLYVVPAREKLMIVFRQPNDHEVQVRNLIVKRVSYHACNLPGYEDIQLKVVESKSLLFKVHPSDKKLWQGYEGTKEEYEKLSTAGRIHYEMSLVHTGINQVLAQNEDLEIGELTPTETTGRSLVDRAVISSMLDIAVHMLSKIDFIGMQNVGTQARRDAEEEQRRRQLQESLGPKGKSILQAPTRIGVASVSRFHPGSLVNNHLSTGAGGGTGGGGSSTHIAPTVKPPVHGVRMNTIAEVFEDSDGRYMLGMGGARIPVAGEPQPSSSTVMPDDSASQVGGRPPAFYTTWSTDSHRGDGFW</sequence>
<accession>W9Y7A8</accession>
<feature type="compositionally biased region" description="Basic and acidic residues" evidence="1">
    <location>
        <begin position="1186"/>
        <end position="1198"/>
    </location>
</feature>
<feature type="compositionally biased region" description="Polar residues" evidence="1">
    <location>
        <begin position="1294"/>
        <end position="1308"/>
    </location>
</feature>
<dbReference type="eggNOG" id="ENOG502SD2N">
    <property type="taxonomic scope" value="Eukaryota"/>
</dbReference>
<dbReference type="STRING" id="1182542.W9Y7A8"/>
<evidence type="ECO:0000313" key="3">
    <source>
        <dbReference type="Proteomes" id="UP000019478"/>
    </source>
</evidence>
<protein>
    <submittedName>
        <fullName evidence="2">Uncharacterized protein</fullName>
    </submittedName>
</protein>
<evidence type="ECO:0000256" key="1">
    <source>
        <dbReference type="SAM" id="MobiDB-lite"/>
    </source>
</evidence>
<organism evidence="2 3">
    <name type="scientific">Capronia epimyces CBS 606.96</name>
    <dbReference type="NCBI Taxonomy" id="1182542"/>
    <lineage>
        <taxon>Eukaryota</taxon>
        <taxon>Fungi</taxon>
        <taxon>Dikarya</taxon>
        <taxon>Ascomycota</taxon>
        <taxon>Pezizomycotina</taxon>
        <taxon>Eurotiomycetes</taxon>
        <taxon>Chaetothyriomycetidae</taxon>
        <taxon>Chaetothyriales</taxon>
        <taxon>Herpotrichiellaceae</taxon>
        <taxon>Capronia</taxon>
    </lineage>
</organism>
<comment type="caution">
    <text evidence="2">The sequence shown here is derived from an EMBL/GenBank/DDBJ whole genome shotgun (WGS) entry which is preliminary data.</text>
</comment>
<feature type="compositionally biased region" description="Polar residues" evidence="1">
    <location>
        <begin position="625"/>
        <end position="642"/>
    </location>
</feature>
<feature type="compositionally biased region" description="Low complexity" evidence="1">
    <location>
        <begin position="606"/>
        <end position="615"/>
    </location>
</feature>
<feature type="compositionally biased region" description="Low complexity" evidence="1">
    <location>
        <begin position="658"/>
        <end position="674"/>
    </location>
</feature>
<feature type="compositionally biased region" description="Low complexity" evidence="1">
    <location>
        <begin position="814"/>
        <end position="823"/>
    </location>
</feature>
<feature type="compositionally biased region" description="Basic and acidic residues" evidence="1">
    <location>
        <begin position="781"/>
        <end position="798"/>
    </location>
</feature>
<feature type="region of interest" description="Disordered" evidence="1">
    <location>
        <begin position="325"/>
        <end position="352"/>
    </location>
</feature>
<feature type="region of interest" description="Disordered" evidence="1">
    <location>
        <begin position="513"/>
        <end position="705"/>
    </location>
</feature>
<feature type="compositionally biased region" description="Low complexity" evidence="1">
    <location>
        <begin position="692"/>
        <end position="702"/>
    </location>
</feature>
<feature type="compositionally biased region" description="Low complexity" evidence="1">
    <location>
        <begin position="515"/>
        <end position="528"/>
    </location>
</feature>
<feature type="compositionally biased region" description="Basic and acidic residues" evidence="1">
    <location>
        <begin position="473"/>
        <end position="488"/>
    </location>
</feature>
<feature type="region of interest" description="Disordered" evidence="1">
    <location>
        <begin position="239"/>
        <end position="294"/>
    </location>
</feature>
<evidence type="ECO:0000313" key="2">
    <source>
        <dbReference type="EMBL" id="EXJ78294.1"/>
    </source>
</evidence>
<gene>
    <name evidence="2" type="ORF">A1O3_09455</name>
</gene>
<feature type="region of interest" description="Disordered" evidence="1">
    <location>
        <begin position="1290"/>
        <end position="1314"/>
    </location>
</feature>
<dbReference type="HOGENOM" id="CLU_258840_0_0_1"/>
<keyword evidence="3" id="KW-1185">Reference proteome</keyword>
<proteinExistence type="predicted"/>
<dbReference type="RefSeq" id="XP_007737739.1">
    <property type="nucleotide sequence ID" value="XM_007739549.1"/>
</dbReference>
<feature type="region of interest" description="Disordered" evidence="1">
    <location>
        <begin position="743"/>
        <end position="828"/>
    </location>
</feature>
<dbReference type="GeneID" id="19173539"/>
<feature type="compositionally biased region" description="Basic and acidic residues" evidence="1">
    <location>
        <begin position="679"/>
        <end position="688"/>
    </location>
</feature>
<reference evidence="2 3" key="1">
    <citation type="submission" date="2013-03" db="EMBL/GenBank/DDBJ databases">
        <title>The Genome Sequence of Capronia epimyces CBS 606.96.</title>
        <authorList>
            <consortium name="The Broad Institute Genomics Platform"/>
            <person name="Cuomo C."/>
            <person name="de Hoog S."/>
            <person name="Gorbushina A."/>
            <person name="Walker B."/>
            <person name="Young S.K."/>
            <person name="Zeng Q."/>
            <person name="Gargeya S."/>
            <person name="Fitzgerald M."/>
            <person name="Haas B."/>
            <person name="Abouelleil A."/>
            <person name="Allen A.W."/>
            <person name="Alvarado L."/>
            <person name="Arachchi H.M."/>
            <person name="Berlin A.M."/>
            <person name="Chapman S.B."/>
            <person name="Gainer-Dewar J."/>
            <person name="Goldberg J."/>
            <person name="Griggs A."/>
            <person name="Gujja S."/>
            <person name="Hansen M."/>
            <person name="Howarth C."/>
            <person name="Imamovic A."/>
            <person name="Ireland A."/>
            <person name="Larimer J."/>
            <person name="McCowan C."/>
            <person name="Murphy C."/>
            <person name="Pearson M."/>
            <person name="Poon T.W."/>
            <person name="Priest M."/>
            <person name="Roberts A."/>
            <person name="Saif S."/>
            <person name="Shea T."/>
            <person name="Sisk P."/>
            <person name="Sykes S."/>
            <person name="Wortman J."/>
            <person name="Nusbaum C."/>
            <person name="Birren B."/>
        </authorList>
    </citation>
    <scope>NUCLEOTIDE SEQUENCE [LARGE SCALE GENOMIC DNA]</scope>
    <source>
        <strain evidence="2 3">CBS 606.96</strain>
    </source>
</reference>
<dbReference type="Proteomes" id="UP000019478">
    <property type="component" value="Unassembled WGS sequence"/>
</dbReference>
<name>W9Y7A8_9EURO</name>